<dbReference type="InterPro" id="IPR006710">
    <property type="entry name" value="Glyco_hydro_43"/>
</dbReference>
<keyword evidence="9" id="KW-1185">Reference proteome</keyword>
<comment type="caution">
    <text evidence="8">The sequence shown here is derived from an EMBL/GenBank/DDBJ whole genome shotgun (WGS) entry which is preliminary data.</text>
</comment>
<name>A0A940P9S2_9ENTE</name>
<dbReference type="SUPFAM" id="SSF75005">
    <property type="entry name" value="Arabinanase/levansucrase/invertase"/>
    <property type="match status" value="1"/>
</dbReference>
<accession>A0A940P9S2</accession>
<dbReference type="InterPro" id="IPR041542">
    <property type="entry name" value="GH43_C2"/>
</dbReference>
<dbReference type="InterPro" id="IPR051795">
    <property type="entry name" value="Glycosyl_Hydrlase_43"/>
</dbReference>
<dbReference type="RefSeq" id="WP_209531923.1">
    <property type="nucleotide sequence ID" value="NZ_JAEEGA010000020.1"/>
</dbReference>
<evidence type="ECO:0000259" key="7">
    <source>
        <dbReference type="Pfam" id="PF17851"/>
    </source>
</evidence>
<dbReference type="Gene3D" id="2.60.120.200">
    <property type="match status" value="1"/>
</dbReference>
<reference evidence="8" key="1">
    <citation type="submission" date="2020-12" db="EMBL/GenBank/DDBJ databases">
        <title>Vagococcus allomyrinae sp. nov. and Enterococcus lavae sp. nov., isolated from the larvae of Allomyrina dichotoma.</title>
        <authorList>
            <person name="Lee S.D."/>
        </authorList>
    </citation>
    <scope>NUCLEOTIDE SEQUENCE</scope>
    <source>
        <strain evidence="8">BWB3-3</strain>
    </source>
</reference>
<evidence type="ECO:0000256" key="2">
    <source>
        <dbReference type="ARBA" id="ARBA00022801"/>
    </source>
</evidence>
<dbReference type="AlphaFoldDB" id="A0A940P9S2"/>
<dbReference type="EMBL" id="JAEEGA010000020">
    <property type="protein sequence ID" value="MBP1043942.1"/>
    <property type="molecule type" value="Genomic_DNA"/>
</dbReference>
<sequence>MTKAIINNPILRGFNPDPNILKVGSTYYIVVSSFEWLPGIRLYTSQDLVNWQHQSDLLTTQIDLRGNPLNGSIWAPQLSYHDDQFYLVYTDVKSTKRPFKDAHNYLITAPTIEGPWSAPVYLNSSGFDPSFFHDEDGKTWLLNEIWDYRLATPNKSAGIVIQEYDQKTQSLIGKVSKIFAGTTLAKTEAPHLYRHNGYYYLLTAEGGTGKGHAVTVCRSQAILGPYELDPNYPMLTASDKPDAALQCSGHGSLVQTELGDWYLVYLCTRPLLGKAAILGRETAIQEVYWTDEGWLRLVSGGNGPEQQTTIKTSKPVLQLIDTNFRDEFNGKLAKEWNTLRLLADDSWCNTAKRPGYLRLTAGESIQSLFEHHLLAIRQKDFKFSATTTLDYQPRTYNQMAGLMLYLNDGNYLYAYLTFDETAGKVIRLIRCQDNMPTLSAIKIPVGEQEVSFKVEVDGPVGKFFYRESEKNHWQEIAEPQDLLFLAGGFTGNFVGIGVHDMDKKAGSYADFKYFEYCGWDNRK</sequence>
<dbReference type="CDD" id="cd09000">
    <property type="entry name" value="GH43_SXA-like"/>
    <property type="match status" value="1"/>
</dbReference>
<organism evidence="8 9">
    <name type="scientific">Vagococcus allomyrinae</name>
    <dbReference type="NCBI Taxonomy" id="2794353"/>
    <lineage>
        <taxon>Bacteria</taxon>
        <taxon>Bacillati</taxon>
        <taxon>Bacillota</taxon>
        <taxon>Bacilli</taxon>
        <taxon>Lactobacillales</taxon>
        <taxon>Enterococcaceae</taxon>
        <taxon>Vagococcus</taxon>
    </lineage>
</organism>
<feature type="active site" description="Proton donor" evidence="4">
    <location>
        <position position="188"/>
    </location>
</feature>
<evidence type="ECO:0000313" key="9">
    <source>
        <dbReference type="Proteomes" id="UP000674938"/>
    </source>
</evidence>
<dbReference type="Gene3D" id="2.115.10.20">
    <property type="entry name" value="Glycosyl hydrolase domain, family 43"/>
    <property type="match status" value="1"/>
</dbReference>
<evidence type="ECO:0000256" key="6">
    <source>
        <dbReference type="RuleBase" id="RU361187"/>
    </source>
</evidence>
<gene>
    <name evidence="8" type="ORF">I6N95_23210</name>
</gene>
<protein>
    <submittedName>
        <fullName evidence="8">Glycoside hydrolase family 43 protein</fullName>
    </submittedName>
</protein>
<feature type="active site" description="Proton acceptor" evidence="4">
    <location>
        <position position="17"/>
    </location>
</feature>
<keyword evidence="3 6" id="KW-0326">Glycosidase</keyword>
<comment type="similarity">
    <text evidence="1 6">Belongs to the glycosyl hydrolase 43 family.</text>
</comment>
<evidence type="ECO:0000256" key="1">
    <source>
        <dbReference type="ARBA" id="ARBA00009865"/>
    </source>
</evidence>
<dbReference type="SUPFAM" id="SSF49899">
    <property type="entry name" value="Concanavalin A-like lectins/glucanases"/>
    <property type="match status" value="1"/>
</dbReference>
<dbReference type="PANTHER" id="PTHR42812">
    <property type="entry name" value="BETA-XYLOSIDASE"/>
    <property type="match status" value="1"/>
</dbReference>
<dbReference type="GO" id="GO:0004553">
    <property type="term" value="F:hydrolase activity, hydrolyzing O-glycosyl compounds"/>
    <property type="evidence" value="ECO:0007669"/>
    <property type="project" value="InterPro"/>
</dbReference>
<dbReference type="Proteomes" id="UP000674938">
    <property type="component" value="Unassembled WGS sequence"/>
</dbReference>
<dbReference type="InterPro" id="IPR013320">
    <property type="entry name" value="ConA-like_dom_sf"/>
</dbReference>
<proteinExistence type="inferred from homology"/>
<dbReference type="Pfam" id="PF17851">
    <property type="entry name" value="GH43_C2"/>
    <property type="match status" value="1"/>
</dbReference>
<evidence type="ECO:0000256" key="4">
    <source>
        <dbReference type="PIRSR" id="PIRSR606710-1"/>
    </source>
</evidence>
<evidence type="ECO:0000256" key="5">
    <source>
        <dbReference type="PIRSR" id="PIRSR606710-2"/>
    </source>
</evidence>
<evidence type="ECO:0000256" key="3">
    <source>
        <dbReference type="ARBA" id="ARBA00023295"/>
    </source>
</evidence>
<dbReference type="GO" id="GO:0005975">
    <property type="term" value="P:carbohydrate metabolic process"/>
    <property type="evidence" value="ECO:0007669"/>
    <property type="project" value="InterPro"/>
</dbReference>
<feature type="domain" description="Beta-xylosidase C-terminal Concanavalin A-like" evidence="7">
    <location>
        <begin position="325"/>
        <end position="516"/>
    </location>
</feature>
<dbReference type="InterPro" id="IPR023296">
    <property type="entry name" value="Glyco_hydro_beta-prop_sf"/>
</dbReference>
<keyword evidence="2 6" id="KW-0378">Hydrolase</keyword>
<dbReference type="Pfam" id="PF04616">
    <property type="entry name" value="Glyco_hydro_43"/>
    <property type="match status" value="1"/>
</dbReference>
<evidence type="ECO:0000313" key="8">
    <source>
        <dbReference type="EMBL" id="MBP1043942.1"/>
    </source>
</evidence>
<dbReference type="PANTHER" id="PTHR42812:SF12">
    <property type="entry name" value="BETA-XYLOSIDASE-RELATED"/>
    <property type="match status" value="1"/>
</dbReference>
<feature type="site" description="Important for catalytic activity, responsible for pKa modulation of the active site Glu and correct orientation of both the proton donor and substrate" evidence="5">
    <location>
        <position position="128"/>
    </location>
</feature>